<accession>A0ABD3VIA0</accession>
<protein>
    <submittedName>
        <fullName evidence="3">Uncharacterized protein</fullName>
    </submittedName>
</protein>
<comment type="caution">
    <text evidence="3">The sequence shown here is derived from an EMBL/GenBank/DDBJ whole genome shotgun (WGS) entry which is preliminary data.</text>
</comment>
<dbReference type="AlphaFoldDB" id="A0ABD3VIA0"/>
<evidence type="ECO:0000313" key="3">
    <source>
        <dbReference type="EMBL" id="KAL3861302.1"/>
    </source>
</evidence>
<evidence type="ECO:0000256" key="2">
    <source>
        <dbReference type="SAM" id="Phobius"/>
    </source>
</evidence>
<dbReference type="Proteomes" id="UP001634394">
    <property type="component" value="Unassembled WGS sequence"/>
</dbReference>
<keyword evidence="2" id="KW-0472">Membrane</keyword>
<proteinExistence type="predicted"/>
<reference evidence="3 4" key="1">
    <citation type="submission" date="2024-11" db="EMBL/GenBank/DDBJ databases">
        <title>Chromosome-level genome assembly of the freshwater bivalve Anodonta woodiana.</title>
        <authorList>
            <person name="Chen X."/>
        </authorList>
    </citation>
    <scope>NUCLEOTIDE SEQUENCE [LARGE SCALE GENOMIC DNA]</scope>
    <source>
        <strain evidence="3">MN2024</strain>
        <tissue evidence="3">Gills</tissue>
    </source>
</reference>
<sequence length="186" mass="20509">MDCVPCPKYTFKDYEGCGPCHYNETEWLNAHRNGSSTVSPPSSSSKETKPASTKTTLDAYGTSSTTDSDVKEECPKDSTVPPYLIAFLVVLVVLVIILSTILACVIYKQRRNPPHQLLHQVISSDGQGTPTERNATFHVEKQRLILREERPIAPVQPRHHTVHGGYNSVETNGRLEGEACNASNVC</sequence>
<feature type="compositionally biased region" description="Low complexity" evidence="1">
    <location>
        <begin position="35"/>
        <end position="56"/>
    </location>
</feature>
<organism evidence="3 4">
    <name type="scientific">Sinanodonta woodiana</name>
    <name type="common">Chinese pond mussel</name>
    <name type="synonym">Anodonta woodiana</name>
    <dbReference type="NCBI Taxonomy" id="1069815"/>
    <lineage>
        <taxon>Eukaryota</taxon>
        <taxon>Metazoa</taxon>
        <taxon>Spiralia</taxon>
        <taxon>Lophotrochozoa</taxon>
        <taxon>Mollusca</taxon>
        <taxon>Bivalvia</taxon>
        <taxon>Autobranchia</taxon>
        <taxon>Heteroconchia</taxon>
        <taxon>Palaeoheterodonta</taxon>
        <taxon>Unionida</taxon>
        <taxon>Unionoidea</taxon>
        <taxon>Unionidae</taxon>
        <taxon>Unioninae</taxon>
        <taxon>Sinanodonta</taxon>
    </lineage>
</organism>
<keyword evidence="2" id="KW-1133">Transmembrane helix</keyword>
<evidence type="ECO:0000313" key="4">
    <source>
        <dbReference type="Proteomes" id="UP001634394"/>
    </source>
</evidence>
<feature type="transmembrane region" description="Helical" evidence="2">
    <location>
        <begin position="83"/>
        <end position="107"/>
    </location>
</feature>
<feature type="region of interest" description="Disordered" evidence="1">
    <location>
        <begin position="32"/>
        <end position="74"/>
    </location>
</feature>
<keyword evidence="2" id="KW-0812">Transmembrane</keyword>
<gene>
    <name evidence="3" type="ORF">ACJMK2_007339</name>
</gene>
<dbReference type="EMBL" id="JBJQND010000011">
    <property type="protein sequence ID" value="KAL3861302.1"/>
    <property type="molecule type" value="Genomic_DNA"/>
</dbReference>
<name>A0ABD3VIA0_SINWO</name>
<keyword evidence="4" id="KW-1185">Reference proteome</keyword>
<evidence type="ECO:0000256" key="1">
    <source>
        <dbReference type="SAM" id="MobiDB-lite"/>
    </source>
</evidence>